<dbReference type="Gene3D" id="3.80.10.10">
    <property type="entry name" value="Ribonuclease Inhibitor"/>
    <property type="match status" value="1"/>
</dbReference>
<evidence type="ECO:0000313" key="2">
    <source>
        <dbReference type="Proteomes" id="UP000612282"/>
    </source>
</evidence>
<accession>A0ABQ3XF78</accession>
<proteinExistence type="predicted"/>
<dbReference type="SUPFAM" id="SSF52058">
    <property type="entry name" value="L domain-like"/>
    <property type="match status" value="1"/>
</dbReference>
<gene>
    <name evidence="1" type="ORF">Aco03nite_055660</name>
</gene>
<comment type="caution">
    <text evidence="1">The sequence shown here is derived from an EMBL/GenBank/DDBJ whole genome shotgun (WGS) entry which is preliminary data.</text>
</comment>
<reference evidence="1 2" key="1">
    <citation type="submission" date="2021-01" db="EMBL/GenBank/DDBJ databases">
        <title>Whole genome shotgun sequence of Actinoplanes couchii NBRC 106145.</title>
        <authorList>
            <person name="Komaki H."/>
            <person name="Tamura T."/>
        </authorList>
    </citation>
    <scope>NUCLEOTIDE SEQUENCE [LARGE SCALE GENOMIC DNA]</scope>
    <source>
        <strain evidence="1 2">NBRC 106145</strain>
    </source>
</reference>
<evidence type="ECO:0000313" key="1">
    <source>
        <dbReference type="EMBL" id="GID57162.1"/>
    </source>
</evidence>
<dbReference type="Proteomes" id="UP000612282">
    <property type="component" value="Unassembled WGS sequence"/>
</dbReference>
<sequence length="301" mass="32694">MLRPLPPETIVVQVTGTLTAAEFSRLNELLLGSPAVEFRVFAEYGDEGPADLDFLRHMPGLRSLHVGLPEVRDIQGLAVVADSLVSLRLGRVTRKTSLMPLAGFTVLEEFACGGAFTDFETIADLESLREIAVVAVAMPMLAALSFRGRIEVLSLFGPLKQTVLELPEGMRGLRFLEVERDTRLADIGAVAELPELELLALDCLPAVTGLPDLSALTRLERLEIFNLKRLADLRALRSAPALREVVVSRVPVPAAAVVDALAGTAVRAATITPDRSVRRFPLPEVGGTSRWRIPRIRRPAS</sequence>
<organism evidence="1 2">
    <name type="scientific">Actinoplanes couchii</name>
    <dbReference type="NCBI Taxonomy" id="403638"/>
    <lineage>
        <taxon>Bacteria</taxon>
        <taxon>Bacillati</taxon>
        <taxon>Actinomycetota</taxon>
        <taxon>Actinomycetes</taxon>
        <taxon>Micromonosporales</taxon>
        <taxon>Micromonosporaceae</taxon>
        <taxon>Actinoplanes</taxon>
    </lineage>
</organism>
<dbReference type="InterPro" id="IPR032675">
    <property type="entry name" value="LRR_dom_sf"/>
</dbReference>
<protein>
    <recommendedName>
        <fullName evidence="3">Leucine-rich repeat domain-containing protein</fullName>
    </recommendedName>
</protein>
<name>A0ABQ3XF78_9ACTN</name>
<keyword evidence="2" id="KW-1185">Reference proteome</keyword>
<dbReference type="EMBL" id="BOMG01000068">
    <property type="protein sequence ID" value="GID57162.1"/>
    <property type="molecule type" value="Genomic_DNA"/>
</dbReference>
<evidence type="ECO:0008006" key="3">
    <source>
        <dbReference type="Google" id="ProtNLM"/>
    </source>
</evidence>